<reference evidence="1" key="1">
    <citation type="submission" date="2020-04" db="EMBL/GenBank/DDBJ databases">
        <title>Analysis of mating type loci in Filobasidium floriforme.</title>
        <authorList>
            <person name="Nowrousian M."/>
        </authorList>
    </citation>
    <scope>NUCLEOTIDE SEQUENCE</scope>
    <source>
        <strain evidence="1">CBS 6242</strain>
    </source>
</reference>
<dbReference type="AlphaFoldDB" id="A0A8K0JHR1"/>
<gene>
    <name evidence="1" type="ORF">FFLO_05034</name>
</gene>
<dbReference type="Proteomes" id="UP000812966">
    <property type="component" value="Unassembled WGS sequence"/>
</dbReference>
<proteinExistence type="predicted"/>
<dbReference type="EMBL" id="JABELV010000118">
    <property type="protein sequence ID" value="KAG7530435.1"/>
    <property type="molecule type" value="Genomic_DNA"/>
</dbReference>
<sequence length="275" mass="30561">MAPTSTIEQGTIAESIEQDYHKMFSDTTGIGLDLTACTQGSLSNRTAATFMESNTSVETEGTDVKPPLSPAFNTKDDPFLLLAKRVGSELLRKDMTQKWTNVCHSLHTLYLEFLAADRVSCPEKDFETACFLSQSLTGTFRAGKGWVSVYFGMTISNDRKVDNKFNFPLTAYLREPASVSDPTYQYLEAELKLTHEEIDDKALGKDHAQLNGLPKNLQECVNKVNSDWKVCSGNHTYSTGQGNAAWLVTVYDKGWNGTIYRVYGLIRDTSLFTTG</sequence>
<accession>A0A8K0JHR1</accession>
<evidence type="ECO:0000313" key="1">
    <source>
        <dbReference type="EMBL" id="KAG7530435.1"/>
    </source>
</evidence>
<organism evidence="1 2">
    <name type="scientific">Filobasidium floriforme</name>
    <dbReference type="NCBI Taxonomy" id="5210"/>
    <lineage>
        <taxon>Eukaryota</taxon>
        <taxon>Fungi</taxon>
        <taxon>Dikarya</taxon>
        <taxon>Basidiomycota</taxon>
        <taxon>Agaricomycotina</taxon>
        <taxon>Tremellomycetes</taxon>
        <taxon>Filobasidiales</taxon>
        <taxon>Filobasidiaceae</taxon>
        <taxon>Filobasidium</taxon>
    </lineage>
</organism>
<protein>
    <submittedName>
        <fullName evidence="1">Uncharacterized protein</fullName>
    </submittedName>
</protein>
<keyword evidence="2" id="KW-1185">Reference proteome</keyword>
<evidence type="ECO:0000313" key="2">
    <source>
        <dbReference type="Proteomes" id="UP000812966"/>
    </source>
</evidence>
<comment type="caution">
    <text evidence="1">The sequence shown here is derived from an EMBL/GenBank/DDBJ whole genome shotgun (WGS) entry which is preliminary data.</text>
</comment>
<name>A0A8K0JHR1_9TREE</name>